<gene>
    <name evidence="7" type="ORF">G3446_14595</name>
</gene>
<dbReference type="AlphaFoldDB" id="A0A6M0K192"/>
<dbReference type="SMART" id="SM00100">
    <property type="entry name" value="cNMP"/>
    <property type="match status" value="1"/>
</dbReference>
<dbReference type="Pfam" id="PF13545">
    <property type="entry name" value="HTH_Crp_2"/>
    <property type="match status" value="1"/>
</dbReference>
<dbReference type="InterPro" id="IPR036390">
    <property type="entry name" value="WH_DNA-bd_sf"/>
</dbReference>
<dbReference type="InterPro" id="IPR050397">
    <property type="entry name" value="Env_Response_Regulators"/>
</dbReference>
<dbReference type="Gene3D" id="1.10.10.10">
    <property type="entry name" value="Winged helix-like DNA-binding domain superfamily/Winged helix DNA-binding domain"/>
    <property type="match status" value="1"/>
</dbReference>
<evidence type="ECO:0000313" key="7">
    <source>
        <dbReference type="EMBL" id="NEV63101.1"/>
    </source>
</evidence>
<keyword evidence="3" id="KW-0804">Transcription</keyword>
<dbReference type="GO" id="GO:0003700">
    <property type="term" value="F:DNA-binding transcription factor activity"/>
    <property type="evidence" value="ECO:0007669"/>
    <property type="project" value="TreeGrafter"/>
</dbReference>
<dbReference type="InterPro" id="IPR014710">
    <property type="entry name" value="RmlC-like_jellyroll"/>
</dbReference>
<evidence type="ECO:0000256" key="2">
    <source>
        <dbReference type="ARBA" id="ARBA00023125"/>
    </source>
</evidence>
<dbReference type="Gene3D" id="2.60.120.10">
    <property type="entry name" value="Jelly Rolls"/>
    <property type="match status" value="1"/>
</dbReference>
<sequence>MNCQDLERASLPLLETAPGFRALPREALRLVAGGSYLRSVLRNQVIYEKGEALKGFFLLISGRIKLAVLSREGAERVLDIVLPGQTFAESAAVLGRPYPLYAQALTDSQLLHVDLIRLRRAMELWPEVAFMMLTLIAERTQRLTEDLEACCLHSAIQRVASFLLREAESDQVDSDQATSTLPAAKAVVASSLNLSPETFSRELHGLARRGLIQVQRRFIHIPSMARLQAFARVDAPWRETARASHQGQRLMESNAHAQPAPFTTAAP</sequence>
<evidence type="ECO:0000259" key="6">
    <source>
        <dbReference type="PROSITE" id="PS51063"/>
    </source>
</evidence>
<dbReference type="InterPro" id="IPR012318">
    <property type="entry name" value="HTH_CRP"/>
</dbReference>
<dbReference type="InterPro" id="IPR036388">
    <property type="entry name" value="WH-like_DNA-bd_sf"/>
</dbReference>
<dbReference type="PROSITE" id="PS51063">
    <property type="entry name" value="HTH_CRP_2"/>
    <property type="match status" value="1"/>
</dbReference>
<dbReference type="EMBL" id="JAAIJQ010000042">
    <property type="protein sequence ID" value="NEV63101.1"/>
    <property type="molecule type" value="Genomic_DNA"/>
</dbReference>
<dbReference type="InterPro" id="IPR000595">
    <property type="entry name" value="cNMP-bd_dom"/>
</dbReference>
<dbReference type="SUPFAM" id="SSF46785">
    <property type="entry name" value="Winged helix' DNA-binding domain"/>
    <property type="match status" value="1"/>
</dbReference>
<dbReference type="GO" id="GO:0005829">
    <property type="term" value="C:cytosol"/>
    <property type="evidence" value="ECO:0007669"/>
    <property type="project" value="TreeGrafter"/>
</dbReference>
<dbReference type="SUPFAM" id="SSF51206">
    <property type="entry name" value="cAMP-binding domain-like"/>
    <property type="match status" value="1"/>
</dbReference>
<reference evidence="7 8" key="1">
    <citation type="submission" date="2020-02" db="EMBL/GenBank/DDBJ databases">
        <title>Genome sequences of Thiorhodococcus mannitoliphagus and Thiorhodococcus minor, purple sulfur photosynthetic bacteria in the gammaproteobacterial family, Chromatiaceae.</title>
        <authorList>
            <person name="Aviles F.A."/>
            <person name="Meyer T.E."/>
            <person name="Kyndt J.A."/>
        </authorList>
    </citation>
    <scope>NUCLEOTIDE SEQUENCE [LARGE SCALE GENOMIC DNA]</scope>
    <source>
        <strain evidence="7 8">DSM 11518</strain>
    </source>
</reference>
<dbReference type="GO" id="GO:0003677">
    <property type="term" value="F:DNA binding"/>
    <property type="evidence" value="ECO:0007669"/>
    <property type="project" value="UniProtKB-KW"/>
</dbReference>
<dbReference type="PANTHER" id="PTHR24567">
    <property type="entry name" value="CRP FAMILY TRANSCRIPTIONAL REGULATORY PROTEIN"/>
    <property type="match status" value="1"/>
</dbReference>
<evidence type="ECO:0000256" key="3">
    <source>
        <dbReference type="ARBA" id="ARBA00023163"/>
    </source>
</evidence>
<dbReference type="PANTHER" id="PTHR24567:SF74">
    <property type="entry name" value="HTH-TYPE TRANSCRIPTIONAL REGULATOR ARCR"/>
    <property type="match status" value="1"/>
</dbReference>
<protein>
    <submittedName>
        <fullName evidence="7">Crp/Fnr family transcriptional regulator</fullName>
    </submittedName>
</protein>
<dbReference type="RefSeq" id="WP_164453566.1">
    <property type="nucleotide sequence ID" value="NZ_JAAIJQ010000042.1"/>
</dbReference>
<dbReference type="SMART" id="SM00419">
    <property type="entry name" value="HTH_CRP"/>
    <property type="match status" value="1"/>
</dbReference>
<feature type="region of interest" description="Disordered" evidence="4">
    <location>
        <begin position="241"/>
        <end position="267"/>
    </location>
</feature>
<name>A0A6M0K192_9GAMM</name>
<dbReference type="CDD" id="cd00038">
    <property type="entry name" value="CAP_ED"/>
    <property type="match status" value="1"/>
</dbReference>
<evidence type="ECO:0000256" key="1">
    <source>
        <dbReference type="ARBA" id="ARBA00023015"/>
    </source>
</evidence>
<proteinExistence type="predicted"/>
<keyword evidence="2" id="KW-0238">DNA-binding</keyword>
<comment type="caution">
    <text evidence="7">The sequence shown here is derived from an EMBL/GenBank/DDBJ whole genome shotgun (WGS) entry which is preliminary data.</text>
</comment>
<evidence type="ECO:0000256" key="4">
    <source>
        <dbReference type="SAM" id="MobiDB-lite"/>
    </source>
</evidence>
<dbReference type="InterPro" id="IPR018490">
    <property type="entry name" value="cNMP-bd_dom_sf"/>
</dbReference>
<evidence type="ECO:0000259" key="5">
    <source>
        <dbReference type="PROSITE" id="PS50042"/>
    </source>
</evidence>
<keyword evidence="1" id="KW-0805">Transcription regulation</keyword>
<keyword evidence="8" id="KW-1185">Reference proteome</keyword>
<dbReference type="Pfam" id="PF00027">
    <property type="entry name" value="cNMP_binding"/>
    <property type="match status" value="1"/>
</dbReference>
<dbReference type="Proteomes" id="UP000483379">
    <property type="component" value="Unassembled WGS sequence"/>
</dbReference>
<accession>A0A6M0K192</accession>
<organism evidence="7 8">
    <name type="scientific">Thiorhodococcus minor</name>
    <dbReference type="NCBI Taxonomy" id="57489"/>
    <lineage>
        <taxon>Bacteria</taxon>
        <taxon>Pseudomonadati</taxon>
        <taxon>Pseudomonadota</taxon>
        <taxon>Gammaproteobacteria</taxon>
        <taxon>Chromatiales</taxon>
        <taxon>Chromatiaceae</taxon>
        <taxon>Thiorhodococcus</taxon>
    </lineage>
</organism>
<feature type="domain" description="HTH crp-type" evidence="6">
    <location>
        <begin position="153"/>
        <end position="225"/>
    </location>
</feature>
<feature type="domain" description="Cyclic nucleotide-binding" evidence="5">
    <location>
        <begin position="19"/>
        <end position="122"/>
    </location>
</feature>
<dbReference type="PROSITE" id="PS50042">
    <property type="entry name" value="CNMP_BINDING_3"/>
    <property type="match status" value="1"/>
</dbReference>
<evidence type="ECO:0000313" key="8">
    <source>
        <dbReference type="Proteomes" id="UP000483379"/>
    </source>
</evidence>